<dbReference type="Pfam" id="PF00300">
    <property type="entry name" value="His_Phos_1"/>
    <property type="match status" value="1"/>
</dbReference>
<dbReference type="InterPro" id="IPR029033">
    <property type="entry name" value="His_PPase_superfam"/>
</dbReference>
<dbReference type="SMART" id="SM00855">
    <property type="entry name" value="PGAM"/>
    <property type="match status" value="1"/>
</dbReference>
<dbReference type="CDD" id="cd07067">
    <property type="entry name" value="HP_PGM_like"/>
    <property type="match status" value="1"/>
</dbReference>
<organism evidence="2 3">
    <name type="scientific">Candidatus Thiopontia autotrophica</name>
    <dbReference type="NCBI Taxonomy" id="2841688"/>
    <lineage>
        <taxon>Bacteria</taxon>
        <taxon>Pseudomonadati</taxon>
        <taxon>Pseudomonadota</taxon>
        <taxon>Gammaproteobacteria</taxon>
        <taxon>Candidatus Thiopontia</taxon>
    </lineage>
</organism>
<dbReference type="PANTHER" id="PTHR48100">
    <property type="entry name" value="BROAD-SPECIFICITY PHOSPHATASE YOR283W-RELATED"/>
    <property type="match status" value="1"/>
</dbReference>
<dbReference type="InterPro" id="IPR017578">
    <property type="entry name" value="Ribazole_CobC"/>
</dbReference>
<comment type="caution">
    <text evidence="2">The sequence shown here is derived from an EMBL/GenBank/DDBJ whole genome shotgun (WGS) entry which is preliminary data.</text>
</comment>
<accession>A0A8J6PB19</accession>
<dbReference type="EC" id="3.1.3.73" evidence="1"/>
<dbReference type="Gene3D" id="3.40.50.1240">
    <property type="entry name" value="Phosphoglycerate mutase-like"/>
    <property type="match status" value="1"/>
</dbReference>
<dbReference type="GO" id="GO:0043755">
    <property type="term" value="F:alpha-ribazole phosphatase activity"/>
    <property type="evidence" value="ECO:0007669"/>
    <property type="project" value="UniProtKB-UniRule"/>
</dbReference>
<dbReference type="EMBL" id="JACNFK010000027">
    <property type="protein sequence ID" value="MBC8519786.1"/>
    <property type="molecule type" value="Genomic_DNA"/>
</dbReference>
<dbReference type="GO" id="GO:0005737">
    <property type="term" value="C:cytoplasm"/>
    <property type="evidence" value="ECO:0007669"/>
    <property type="project" value="TreeGrafter"/>
</dbReference>
<dbReference type="PIRSF" id="PIRSF000709">
    <property type="entry name" value="6PFK_2-Ptase"/>
    <property type="match status" value="1"/>
</dbReference>
<evidence type="ECO:0000313" key="2">
    <source>
        <dbReference type="EMBL" id="MBC8519786.1"/>
    </source>
</evidence>
<protein>
    <recommendedName>
        <fullName evidence="1">Alpha-ribazole phosphatase</fullName>
        <ecNumber evidence="1">3.1.3.73</ecNumber>
    </recommendedName>
</protein>
<reference evidence="2 3" key="1">
    <citation type="submission" date="2020-08" db="EMBL/GenBank/DDBJ databases">
        <title>Bridging the membrane lipid divide: bacteria of the FCB group superphylum have the potential to synthesize archaeal ether lipids.</title>
        <authorList>
            <person name="Villanueva L."/>
            <person name="Von Meijenfeldt F.A.B."/>
            <person name="Westbye A.B."/>
            <person name="Yadav S."/>
            <person name="Hopmans E.C."/>
            <person name="Dutilh B.E."/>
            <person name="Sinninghe Damste J.S."/>
        </authorList>
    </citation>
    <scope>NUCLEOTIDE SEQUENCE [LARGE SCALE GENOMIC DNA]</scope>
    <source>
        <strain evidence="2">NIOZ-UU100</strain>
    </source>
</reference>
<name>A0A8J6PB19_9GAMM</name>
<dbReference type="InterPro" id="IPR013078">
    <property type="entry name" value="His_Pase_superF_clade-1"/>
</dbReference>
<dbReference type="Proteomes" id="UP000654401">
    <property type="component" value="Unassembled WGS sequence"/>
</dbReference>
<dbReference type="AlphaFoldDB" id="A0A8J6PB19"/>
<dbReference type="PANTHER" id="PTHR48100:SF1">
    <property type="entry name" value="HISTIDINE PHOSPHATASE FAMILY PROTEIN-RELATED"/>
    <property type="match status" value="1"/>
</dbReference>
<sequence length="209" mass="24068">MEFTTVDLIRHGEPEGGSRYRGHIDDPLSKRGWEQMRSVVEEFAPWNRVLTSPLSRCREFAVELAEREQIPMEEIRDFMEIGFGAWEGKSAKELMDDDPESLRRFWSDPINNTPPDAETIGDFSQRITVRWEQIINDFRGEHMLVVGHAGVIRMIISHVLGMPMERMFRIDVPNAGISRIQIDHFGEESLPRLIFHAGILEQHGASEKA</sequence>
<dbReference type="SUPFAM" id="SSF53254">
    <property type="entry name" value="Phosphoglycerate mutase-like"/>
    <property type="match status" value="1"/>
</dbReference>
<dbReference type="InterPro" id="IPR050275">
    <property type="entry name" value="PGM_Phosphatase"/>
</dbReference>
<proteinExistence type="predicted"/>
<dbReference type="NCBIfam" id="TIGR03162">
    <property type="entry name" value="ribazole_cobC"/>
    <property type="match status" value="1"/>
</dbReference>
<gene>
    <name evidence="2" type="primary">cobC</name>
    <name evidence="2" type="ORF">H8D24_05215</name>
</gene>
<evidence type="ECO:0000313" key="3">
    <source>
        <dbReference type="Proteomes" id="UP000654401"/>
    </source>
</evidence>
<dbReference type="GO" id="GO:0009236">
    <property type="term" value="P:cobalamin biosynthetic process"/>
    <property type="evidence" value="ECO:0007669"/>
    <property type="project" value="UniProtKB-UniRule"/>
</dbReference>
<evidence type="ECO:0000256" key="1">
    <source>
        <dbReference type="NCBIfam" id="TIGR03162"/>
    </source>
</evidence>